<dbReference type="eggNOG" id="KOG4575">
    <property type="taxonomic scope" value="Eukaryota"/>
</dbReference>
<dbReference type="Pfam" id="PF24584">
    <property type="entry name" value="Ig_CYK3_C"/>
    <property type="match status" value="1"/>
</dbReference>
<accession>A3LNM8</accession>
<evidence type="ECO:0000313" key="2">
    <source>
        <dbReference type="EMBL" id="ABN64887.2"/>
    </source>
</evidence>
<dbReference type="InterPro" id="IPR056409">
    <property type="entry name" value="Ig_CYK3_C"/>
</dbReference>
<gene>
    <name evidence="2" type="ORF">PICST_70251</name>
</gene>
<dbReference type="GO" id="GO:0110085">
    <property type="term" value="C:mitotic actomyosin contractile ring"/>
    <property type="evidence" value="ECO:0007669"/>
    <property type="project" value="TreeGrafter"/>
</dbReference>
<dbReference type="GO" id="GO:0140278">
    <property type="term" value="P:mitotic division septum assembly"/>
    <property type="evidence" value="ECO:0007669"/>
    <property type="project" value="TreeGrafter"/>
</dbReference>
<dbReference type="RefSeq" id="XP_001382916.2">
    <property type="nucleotide sequence ID" value="XM_001382879.1"/>
</dbReference>
<dbReference type="InterPro" id="IPR052557">
    <property type="entry name" value="CAP/Cytokinesis_protein"/>
</dbReference>
<protein>
    <recommendedName>
        <fullName evidence="1">CYK3 C-terminal Ig-like domain-containing protein</fullName>
    </recommendedName>
</protein>
<dbReference type="Proteomes" id="UP000002258">
    <property type="component" value="Chromosome 2"/>
</dbReference>
<dbReference type="EMBL" id="CP000496">
    <property type="protein sequence ID" value="ABN64887.2"/>
    <property type="molecule type" value="Genomic_DNA"/>
</dbReference>
<dbReference type="GeneID" id="4837300"/>
<reference evidence="2 3" key="1">
    <citation type="journal article" date="2007" name="Nat. Biotechnol.">
        <title>Genome sequence of the lignocellulose-bioconverting and xylose-fermenting yeast Pichia stipitis.</title>
        <authorList>
            <person name="Jeffries T.W."/>
            <person name="Grigoriev I.V."/>
            <person name="Grimwood J."/>
            <person name="Laplaza J.M."/>
            <person name="Aerts A."/>
            <person name="Salamov A."/>
            <person name="Schmutz J."/>
            <person name="Lindquist E."/>
            <person name="Dehal P."/>
            <person name="Shapiro H."/>
            <person name="Jin Y.S."/>
            <person name="Passoth V."/>
            <person name="Richardson P.M."/>
        </authorList>
    </citation>
    <scope>NUCLEOTIDE SEQUENCE [LARGE SCALE GENOMIC DNA]</scope>
    <source>
        <strain evidence="3">ATCC 58785 / CBS 6054 / NBRC 10063 / NRRL Y-11545</strain>
    </source>
</reference>
<dbReference type="AlphaFoldDB" id="A3LNM8"/>
<dbReference type="STRING" id="322104.A3LNM8"/>
<feature type="domain" description="CYK3 C-terminal Ig-like" evidence="1">
    <location>
        <begin position="308"/>
        <end position="410"/>
    </location>
</feature>
<evidence type="ECO:0000259" key="1">
    <source>
        <dbReference type="Pfam" id="PF24584"/>
    </source>
</evidence>
<dbReference type="InParanoid" id="A3LNM8"/>
<organism evidence="2 3">
    <name type="scientific">Scheffersomyces stipitis (strain ATCC 58785 / CBS 6054 / NBRC 10063 / NRRL Y-11545)</name>
    <name type="common">Yeast</name>
    <name type="synonym">Pichia stipitis</name>
    <dbReference type="NCBI Taxonomy" id="322104"/>
    <lineage>
        <taxon>Eukaryota</taxon>
        <taxon>Fungi</taxon>
        <taxon>Dikarya</taxon>
        <taxon>Ascomycota</taxon>
        <taxon>Saccharomycotina</taxon>
        <taxon>Pichiomycetes</taxon>
        <taxon>Debaryomycetaceae</taxon>
        <taxon>Scheffersomyces</taxon>
    </lineage>
</organism>
<name>A3LNM8_PICST</name>
<dbReference type="PANTHER" id="PTHR46333">
    <property type="entry name" value="CYTOKINESIS PROTEIN 3"/>
    <property type="match status" value="1"/>
</dbReference>
<dbReference type="HOGENOM" id="CLU_002511_1_0_1"/>
<dbReference type="KEGG" id="pic:PICST_70251"/>
<keyword evidence="3" id="KW-1185">Reference proteome</keyword>
<evidence type="ECO:0000313" key="3">
    <source>
        <dbReference type="Proteomes" id="UP000002258"/>
    </source>
</evidence>
<dbReference type="OrthoDB" id="6129702at2759"/>
<proteinExistence type="predicted"/>
<sequence>MENYETGSDLNDLISDVSVKFNNSKVSQIRCVLLHLCKFRIIEESSKILTTKPKLNEVLHLGEASVYQLCYLLKKILDALRIPAEVVLGFWKKPNEFYHNEQYVINHSWLSILLDSKFYILDLYNFKNGSVCNIRENAEGFNEFYFLARPLSVVSTHIPSVIDLQHVLPPIDPSIAFYLPRAYSGFYRSGLKFRNFNNALTRLRDLEFFELELNIPVDVELFTLVKTSKVTTNELSLCQIQWNNNKKIAKIKAILPEGESIGVLQIFAGPKGLQKHFDNIHELAVVIPLYHTGDYKPSKFIPRFPTVQSQNNDLYVRQPQTNKIIVKNAYNFEIDSYPSTGLNSGSGLMNQDFKIVIESPSGKYFKMTKDDPSKPFGTFAANIKCTELGLYRGLVIGDSGNSWYVFTQWESVPGTVTN</sequence>
<dbReference type="OMA" id="FVDCWLA"/>
<dbReference type="PANTHER" id="PTHR46333:SF2">
    <property type="entry name" value="CYTOKINESIS PROTEIN 3"/>
    <property type="match status" value="1"/>
</dbReference>